<name>A5G5W6_GEOUR</name>
<evidence type="ECO:0000259" key="1">
    <source>
        <dbReference type="SMART" id="SM00966"/>
    </source>
</evidence>
<dbReference type="Pfam" id="PF04014">
    <property type="entry name" value="MazE_antitoxin"/>
    <property type="match status" value="1"/>
</dbReference>
<feature type="domain" description="SpoVT-AbrB" evidence="1">
    <location>
        <begin position="4"/>
        <end position="49"/>
    </location>
</feature>
<dbReference type="GO" id="GO:0003677">
    <property type="term" value="F:DNA binding"/>
    <property type="evidence" value="ECO:0007669"/>
    <property type="project" value="InterPro"/>
</dbReference>
<dbReference type="KEGG" id="gur:Gura_3012"/>
<dbReference type="OrthoDB" id="7160352at2"/>
<dbReference type="HOGENOM" id="CLU_158484_8_0_7"/>
<dbReference type="EMBL" id="CP000698">
    <property type="protein sequence ID" value="ABQ27184.1"/>
    <property type="molecule type" value="Genomic_DNA"/>
</dbReference>
<dbReference type="RefSeq" id="WP_011939853.1">
    <property type="nucleotide sequence ID" value="NC_009483.1"/>
</dbReference>
<dbReference type="AlphaFoldDB" id="A5G5W6"/>
<dbReference type="STRING" id="351605.Gura_3012"/>
<dbReference type="InterPro" id="IPR037914">
    <property type="entry name" value="SpoVT-AbrB_sf"/>
</dbReference>
<keyword evidence="3" id="KW-1185">Reference proteome</keyword>
<dbReference type="InterPro" id="IPR007159">
    <property type="entry name" value="SpoVT-AbrB_dom"/>
</dbReference>
<gene>
    <name evidence="2" type="ordered locus">Gura_3012</name>
</gene>
<dbReference type="SMART" id="SM00966">
    <property type="entry name" value="SpoVT_AbrB"/>
    <property type="match status" value="1"/>
</dbReference>
<evidence type="ECO:0000313" key="3">
    <source>
        <dbReference type="Proteomes" id="UP000006695"/>
    </source>
</evidence>
<dbReference type="NCBIfam" id="TIGR01439">
    <property type="entry name" value="lp_hng_hel_AbrB"/>
    <property type="match status" value="1"/>
</dbReference>
<dbReference type="SUPFAM" id="SSF89447">
    <property type="entry name" value="AbrB/MazE/MraZ-like"/>
    <property type="match status" value="1"/>
</dbReference>
<dbReference type="Proteomes" id="UP000006695">
    <property type="component" value="Chromosome"/>
</dbReference>
<protein>
    <submittedName>
        <fullName evidence="2">Transcriptional regulator, AbrB family</fullName>
    </submittedName>
</protein>
<reference evidence="2 3" key="1">
    <citation type="submission" date="2007-05" db="EMBL/GenBank/DDBJ databases">
        <title>Complete sequence of Geobacter uraniireducens Rf4.</title>
        <authorList>
            <consortium name="US DOE Joint Genome Institute"/>
            <person name="Copeland A."/>
            <person name="Lucas S."/>
            <person name="Lapidus A."/>
            <person name="Barry K."/>
            <person name="Detter J.C."/>
            <person name="Glavina del Rio T."/>
            <person name="Hammon N."/>
            <person name="Israni S."/>
            <person name="Dalin E."/>
            <person name="Tice H."/>
            <person name="Pitluck S."/>
            <person name="Chertkov O."/>
            <person name="Brettin T."/>
            <person name="Bruce D."/>
            <person name="Han C."/>
            <person name="Schmutz J."/>
            <person name="Larimer F."/>
            <person name="Land M."/>
            <person name="Hauser L."/>
            <person name="Kyrpides N."/>
            <person name="Mikhailova N."/>
            <person name="Shelobolina E."/>
            <person name="Aklujkar M."/>
            <person name="Lovley D."/>
            <person name="Richardson P."/>
        </authorList>
    </citation>
    <scope>NUCLEOTIDE SEQUENCE [LARGE SCALE GENOMIC DNA]</scope>
    <source>
        <strain evidence="2 3">Rf4</strain>
    </source>
</reference>
<sequence length="83" mass="9392">MKTVKLSSKGQFILPKAIRDRHHWEVGTEFVIIDRGAELVIKPTKVFPPTELEPPDAPSVYRGKPLSLEEMERAVMVEAGKHK</sequence>
<dbReference type="Gene3D" id="2.10.260.10">
    <property type="match status" value="1"/>
</dbReference>
<proteinExistence type="predicted"/>
<organism evidence="2 3">
    <name type="scientific">Geotalea uraniireducens (strain Rf4)</name>
    <name type="common">Geobacter uraniireducens</name>
    <dbReference type="NCBI Taxonomy" id="351605"/>
    <lineage>
        <taxon>Bacteria</taxon>
        <taxon>Pseudomonadati</taxon>
        <taxon>Thermodesulfobacteriota</taxon>
        <taxon>Desulfuromonadia</taxon>
        <taxon>Geobacterales</taxon>
        <taxon>Geobacteraceae</taxon>
        <taxon>Geotalea</taxon>
    </lineage>
</organism>
<accession>A5G5W6</accession>
<evidence type="ECO:0000313" key="2">
    <source>
        <dbReference type="EMBL" id="ABQ27184.1"/>
    </source>
</evidence>